<evidence type="ECO:0000313" key="3">
    <source>
        <dbReference type="Proteomes" id="UP001221142"/>
    </source>
</evidence>
<gene>
    <name evidence="2" type="ORF">FB45DRAFT_504357</name>
</gene>
<proteinExistence type="predicted"/>
<accession>A0AAD7BWB6</accession>
<dbReference type="InterPro" id="IPR046528">
    <property type="entry name" value="DUF6593"/>
</dbReference>
<dbReference type="Pfam" id="PF20236">
    <property type="entry name" value="DUF6593"/>
    <property type="match status" value="1"/>
</dbReference>
<evidence type="ECO:0000313" key="2">
    <source>
        <dbReference type="EMBL" id="KAJ7632474.1"/>
    </source>
</evidence>
<reference evidence="2" key="1">
    <citation type="submission" date="2023-03" db="EMBL/GenBank/DDBJ databases">
        <title>Massive genome expansion in bonnet fungi (Mycena s.s.) driven by repeated elements and novel gene families across ecological guilds.</title>
        <authorList>
            <consortium name="Lawrence Berkeley National Laboratory"/>
            <person name="Harder C.B."/>
            <person name="Miyauchi S."/>
            <person name="Viragh M."/>
            <person name="Kuo A."/>
            <person name="Thoen E."/>
            <person name="Andreopoulos B."/>
            <person name="Lu D."/>
            <person name="Skrede I."/>
            <person name="Drula E."/>
            <person name="Henrissat B."/>
            <person name="Morin E."/>
            <person name="Kohler A."/>
            <person name="Barry K."/>
            <person name="LaButti K."/>
            <person name="Morin E."/>
            <person name="Salamov A."/>
            <person name="Lipzen A."/>
            <person name="Mereny Z."/>
            <person name="Hegedus B."/>
            <person name="Baldrian P."/>
            <person name="Stursova M."/>
            <person name="Weitz H."/>
            <person name="Taylor A."/>
            <person name="Grigoriev I.V."/>
            <person name="Nagy L.G."/>
            <person name="Martin F."/>
            <person name="Kauserud H."/>
        </authorList>
    </citation>
    <scope>NUCLEOTIDE SEQUENCE</scope>
    <source>
        <strain evidence="2">9284</strain>
    </source>
</reference>
<organism evidence="2 3">
    <name type="scientific">Roridomyces roridus</name>
    <dbReference type="NCBI Taxonomy" id="1738132"/>
    <lineage>
        <taxon>Eukaryota</taxon>
        <taxon>Fungi</taxon>
        <taxon>Dikarya</taxon>
        <taxon>Basidiomycota</taxon>
        <taxon>Agaricomycotina</taxon>
        <taxon>Agaricomycetes</taxon>
        <taxon>Agaricomycetidae</taxon>
        <taxon>Agaricales</taxon>
        <taxon>Marasmiineae</taxon>
        <taxon>Mycenaceae</taxon>
        <taxon>Roridomyces</taxon>
    </lineage>
</organism>
<keyword evidence="3" id="KW-1185">Reference proteome</keyword>
<dbReference type="EMBL" id="JARKIF010000008">
    <property type="protein sequence ID" value="KAJ7632474.1"/>
    <property type="molecule type" value="Genomic_DNA"/>
</dbReference>
<dbReference type="AlphaFoldDB" id="A0AAD7BWB6"/>
<evidence type="ECO:0000259" key="1">
    <source>
        <dbReference type="Pfam" id="PF20236"/>
    </source>
</evidence>
<protein>
    <recommendedName>
        <fullName evidence="1">DUF6593 domain-containing protein</fullName>
    </recommendedName>
</protein>
<comment type="caution">
    <text evidence="2">The sequence shown here is derived from an EMBL/GenBank/DDBJ whole genome shotgun (WGS) entry which is preliminary data.</text>
</comment>
<name>A0AAD7BWB6_9AGAR</name>
<feature type="domain" description="DUF6593" evidence="1">
    <location>
        <begin position="51"/>
        <end position="168"/>
    </location>
</feature>
<dbReference type="Proteomes" id="UP001221142">
    <property type="component" value="Unassembled WGS sequence"/>
</dbReference>
<sequence>MCFLTENVIYSTALHTVRFALIFYHAPASLPMDTLVWLSWLPYNLFFTGRDDPRNHCLIGEDVVPRFFLFETPERQLKTTVYSNNSSKVALLFFGSGKQLGSATIGSRVVPMTDLLSPGSQHNARAFCTSDGRRFEWRKASPGEYDLYALQPAAVRIAAFRRYSKTTPVGKSTGLLQYTFSQDDLLLYSILALCLNRWIDAM</sequence>